<reference evidence="1 3" key="2">
    <citation type="submission" date="2018-11" db="EMBL/GenBank/DDBJ databases">
        <authorList>
            <consortium name="Pathogen Informatics"/>
        </authorList>
    </citation>
    <scope>NUCLEOTIDE SEQUENCE [LARGE SCALE GENOMIC DNA]</scope>
</reference>
<accession>A0A0N4U598</accession>
<dbReference type="AlphaFoldDB" id="A0A0N4U598"/>
<evidence type="ECO:0000313" key="1">
    <source>
        <dbReference type="EMBL" id="VDN56398.1"/>
    </source>
</evidence>
<dbReference type="WBParaSite" id="DME_0000201101-mRNA-1">
    <property type="protein sequence ID" value="DME_0000201101-mRNA-1"/>
    <property type="gene ID" value="DME_0000201101"/>
</dbReference>
<keyword evidence="3" id="KW-1185">Reference proteome</keyword>
<protein>
    <submittedName>
        <fullName evidence="4">Trigger_C domain-containing protein</fullName>
    </submittedName>
</protein>
<organism evidence="2 4">
    <name type="scientific">Dracunculus medinensis</name>
    <name type="common">Guinea worm</name>
    <dbReference type="NCBI Taxonomy" id="318479"/>
    <lineage>
        <taxon>Eukaryota</taxon>
        <taxon>Metazoa</taxon>
        <taxon>Ecdysozoa</taxon>
        <taxon>Nematoda</taxon>
        <taxon>Chromadorea</taxon>
        <taxon>Rhabditida</taxon>
        <taxon>Spirurina</taxon>
        <taxon>Dracunculoidea</taxon>
        <taxon>Dracunculidae</taxon>
        <taxon>Dracunculus</taxon>
    </lineage>
</organism>
<dbReference type="Proteomes" id="UP000274756">
    <property type="component" value="Unassembled WGS sequence"/>
</dbReference>
<reference evidence="4" key="1">
    <citation type="submission" date="2017-02" db="UniProtKB">
        <authorList>
            <consortium name="WormBaseParasite"/>
        </authorList>
    </citation>
    <scope>IDENTIFICATION</scope>
</reference>
<sequence>MVLRENVEVAKGHKALRNDEELAKSLLREVHQRDLKEVQEDKSMIELNLNQLNLDKQWIATLIGNSRGEKAYEKFFDDPSVQKSISEASTLITRLIVKEMQLKLQFEELEKEIRK</sequence>
<evidence type="ECO:0000313" key="3">
    <source>
        <dbReference type="Proteomes" id="UP000274756"/>
    </source>
</evidence>
<evidence type="ECO:0000313" key="2">
    <source>
        <dbReference type="Proteomes" id="UP000038040"/>
    </source>
</evidence>
<proteinExistence type="predicted"/>
<evidence type="ECO:0000313" key="4">
    <source>
        <dbReference type="WBParaSite" id="DME_0000201101-mRNA-1"/>
    </source>
</evidence>
<name>A0A0N4U598_DRAME</name>
<dbReference type="EMBL" id="UYYG01001155">
    <property type="protein sequence ID" value="VDN56398.1"/>
    <property type="molecule type" value="Genomic_DNA"/>
</dbReference>
<dbReference type="Proteomes" id="UP000038040">
    <property type="component" value="Unplaced"/>
</dbReference>
<gene>
    <name evidence="1" type="ORF">DME_LOCUS6371</name>
</gene>